<protein>
    <recommendedName>
        <fullName evidence="3">Thaumatin-like protein</fullName>
    </recommendedName>
</protein>
<reference evidence="1 2" key="1">
    <citation type="submission" date="2024-11" db="EMBL/GenBank/DDBJ databases">
        <title>Chromosome-level genome assembly of Eucalyptus globulus Labill. provides insights into its genome evolution.</title>
        <authorList>
            <person name="Li X."/>
        </authorList>
    </citation>
    <scope>NUCLEOTIDE SEQUENCE [LARGE SCALE GENOMIC DNA]</scope>
    <source>
        <strain evidence="1">CL2024</strain>
        <tissue evidence="1">Fresh tender leaves</tissue>
    </source>
</reference>
<keyword evidence="2" id="KW-1185">Reference proteome</keyword>
<evidence type="ECO:0008006" key="3">
    <source>
        <dbReference type="Google" id="ProtNLM"/>
    </source>
</evidence>
<dbReference type="InterPro" id="IPR001938">
    <property type="entry name" value="Thaumatin"/>
</dbReference>
<dbReference type="SUPFAM" id="SSF49870">
    <property type="entry name" value="Osmotin, thaumatin-like protein"/>
    <property type="match status" value="1"/>
</dbReference>
<dbReference type="Proteomes" id="UP001634007">
    <property type="component" value="Unassembled WGS sequence"/>
</dbReference>
<dbReference type="Pfam" id="PF00314">
    <property type="entry name" value="Thaumatin"/>
    <property type="match status" value="1"/>
</dbReference>
<dbReference type="PANTHER" id="PTHR31048">
    <property type="entry name" value="OS03G0233200 PROTEIN"/>
    <property type="match status" value="1"/>
</dbReference>
<accession>A0ABD3K6C3</accession>
<name>A0ABD3K6C3_EUCGL</name>
<sequence length="432" mass="45310">MAILKRPAVLNFSSGLRFFTKESMGAFEAFVRAFSCFIRAVFLPIMSDMVIAVQKHKEDLKKRQDSLPVQKHCSGGDGEQNKKAIDVLRTGLAGGGRGKNGHSKVVVSASASEGVIGEQLVHSGALAKGGGAAGAGIDVLRTGLAGGRRGKNGHSKVMVSALASEGAFGEQPVHSGALANGGGAGGVDPEMKKVAPPFSYGRKFGSWKEKEEMAFGEGRSLPVKSLVVLFLLGGMPVFASASFTLVFGNTCPIPIYPSLIPKGDSMKINNSTSLSAIDPSEERSHTLPDGWEGYGFFGTGCTSDGLAPRNCVTGNCEGRDCTAEDSPVATIYIISGDGYIIISVGMGYNLELKIIPMCVGCESASCKAELESCRNDLRLLNSSGAVVGCMPGGGLHFSEKQCTIPGDYSNPDVRITCPQKNCITKIRVSCQH</sequence>
<dbReference type="SMART" id="SM00205">
    <property type="entry name" value="THN"/>
    <property type="match status" value="1"/>
</dbReference>
<dbReference type="InterPro" id="IPR037176">
    <property type="entry name" value="Osmotin/thaumatin-like_sf"/>
</dbReference>
<dbReference type="PROSITE" id="PS51367">
    <property type="entry name" value="THAUMATIN_2"/>
    <property type="match status" value="1"/>
</dbReference>
<evidence type="ECO:0000313" key="2">
    <source>
        <dbReference type="Proteomes" id="UP001634007"/>
    </source>
</evidence>
<evidence type="ECO:0000313" key="1">
    <source>
        <dbReference type="EMBL" id="KAL3735589.1"/>
    </source>
</evidence>
<organism evidence="1 2">
    <name type="scientific">Eucalyptus globulus</name>
    <name type="common">Tasmanian blue gum</name>
    <dbReference type="NCBI Taxonomy" id="34317"/>
    <lineage>
        <taxon>Eukaryota</taxon>
        <taxon>Viridiplantae</taxon>
        <taxon>Streptophyta</taxon>
        <taxon>Embryophyta</taxon>
        <taxon>Tracheophyta</taxon>
        <taxon>Spermatophyta</taxon>
        <taxon>Magnoliopsida</taxon>
        <taxon>eudicotyledons</taxon>
        <taxon>Gunneridae</taxon>
        <taxon>Pentapetalae</taxon>
        <taxon>rosids</taxon>
        <taxon>malvids</taxon>
        <taxon>Myrtales</taxon>
        <taxon>Myrtaceae</taxon>
        <taxon>Myrtoideae</taxon>
        <taxon>Eucalypteae</taxon>
        <taxon>Eucalyptus</taxon>
    </lineage>
</organism>
<gene>
    <name evidence="1" type="ORF">ACJRO7_024674</name>
</gene>
<comment type="caution">
    <text evidence="1">The sequence shown here is derived from an EMBL/GenBank/DDBJ whole genome shotgun (WGS) entry which is preliminary data.</text>
</comment>
<proteinExistence type="predicted"/>
<dbReference type="AlphaFoldDB" id="A0ABD3K6C3"/>
<dbReference type="EMBL" id="JBJKBG010000006">
    <property type="protein sequence ID" value="KAL3735589.1"/>
    <property type="molecule type" value="Genomic_DNA"/>
</dbReference>
<dbReference type="Gene3D" id="2.60.110.10">
    <property type="entry name" value="Thaumatin"/>
    <property type="match status" value="1"/>
</dbReference>